<keyword evidence="1 2" id="KW-0472">Membrane</keyword>
<dbReference type="RefSeq" id="WP_010077285.1">
    <property type="nucleotide sequence ID" value="NC_014393.1"/>
</dbReference>
<gene>
    <name evidence="3" type="ordered locus">Clocel_1758</name>
</gene>
<dbReference type="STRING" id="573061.Clocel_1758"/>
<comment type="similarity">
    <text evidence="1">Belongs to the sbp family.</text>
</comment>
<evidence type="ECO:0000256" key="1">
    <source>
        <dbReference type="PIRNR" id="PIRNR018579"/>
    </source>
</evidence>
<evidence type="ECO:0000313" key="3">
    <source>
        <dbReference type="EMBL" id="ADL51502.1"/>
    </source>
</evidence>
<dbReference type="PIRSF" id="PIRSF018579">
    <property type="entry name" value="Sbp"/>
    <property type="match status" value="1"/>
</dbReference>
<sequence>MIVIIGLLIGIAIGLFSNVDIPVAYSAYMSVAIFACLDSIFGAIRASLEKTYRSDVFISGFFGNAGLAVVLVYFGDKLGLPVYIAGVIVFCNRIFNNFGFIRRLLLDKFKVH</sequence>
<comment type="subcellular location">
    <subcellularLocation>
        <location evidence="1">Cell membrane</location>
        <topology evidence="1">Multi-pass membrane protein</topology>
    </subcellularLocation>
</comment>
<evidence type="ECO:0000313" key="4">
    <source>
        <dbReference type="Proteomes" id="UP000002730"/>
    </source>
</evidence>
<dbReference type="Pfam" id="PF06947">
    <property type="entry name" value="DUF1290"/>
    <property type="match status" value="1"/>
</dbReference>
<dbReference type="eggNOG" id="COG3856">
    <property type="taxonomic scope" value="Bacteria"/>
</dbReference>
<evidence type="ECO:0008006" key="5">
    <source>
        <dbReference type="Google" id="ProtNLM"/>
    </source>
</evidence>
<organism evidence="3 4">
    <name type="scientific">Clostridium cellulovorans (strain ATCC 35296 / DSM 3052 / OCM 3 / 743B)</name>
    <dbReference type="NCBI Taxonomy" id="573061"/>
    <lineage>
        <taxon>Bacteria</taxon>
        <taxon>Bacillati</taxon>
        <taxon>Bacillota</taxon>
        <taxon>Clostridia</taxon>
        <taxon>Eubacteriales</taxon>
        <taxon>Clostridiaceae</taxon>
        <taxon>Clostridium</taxon>
    </lineage>
</organism>
<keyword evidence="4" id="KW-1185">Reference proteome</keyword>
<keyword evidence="1 2" id="KW-0812">Transmembrane</keyword>
<keyword evidence="1" id="KW-1003">Cell membrane</keyword>
<dbReference type="Proteomes" id="UP000002730">
    <property type="component" value="Chromosome"/>
</dbReference>
<dbReference type="GO" id="GO:0005886">
    <property type="term" value="C:plasma membrane"/>
    <property type="evidence" value="ECO:0007669"/>
    <property type="project" value="UniProtKB-SubCell"/>
</dbReference>
<dbReference type="EMBL" id="CP002160">
    <property type="protein sequence ID" value="ADL51502.1"/>
    <property type="molecule type" value="Genomic_DNA"/>
</dbReference>
<accession>D9SKK6</accession>
<feature type="transmembrane region" description="Helical" evidence="2">
    <location>
        <begin position="56"/>
        <end position="74"/>
    </location>
</feature>
<name>D9SKK6_CLOC7</name>
<dbReference type="OrthoDB" id="9812056at2"/>
<dbReference type="HOGENOM" id="CLU_135532_1_0_9"/>
<feature type="transmembrane region" description="Helical" evidence="2">
    <location>
        <begin position="80"/>
        <end position="100"/>
    </location>
</feature>
<proteinExistence type="inferred from homology"/>
<feature type="transmembrane region" description="Helical" evidence="2">
    <location>
        <begin position="27"/>
        <end position="44"/>
    </location>
</feature>
<protein>
    <recommendedName>
        <fullName evidence="5">Small basic protein</fullName>
    </recommendedName>
</protein>
<reference evidence="3 4" key="1">
    <citation type="submission" date="2010-08" db="EMBL/GenBank/DDBJ databases">
        <title>Complete sequence of Clostridium cellulovorans 743B.</title>
        <authorList>
            <consortium name="US DOE Joint Genome Institute"/>
            <person name="Lucas S."/>
            <person name="Copeland A."/>
            <person name="Lapidus A."/>
            <person name="Cheng J.-F."/>
            <person name="Bruce D."/>
            <person name="Goodwin L."/>
            <person name="Pitluck S."/>
            <person name="Chertkov O."/>
            <person name="Detter J.C."/>
            <person name="Han C."/>
            <person name="Tapia R."/>
            <person name="Land M."/>
            <person name="Hauser L."/>
            <person name="Chang Y.-J."/>
            <person name="Jeffries C."/>
            <person name="Kyrpides N."/>
            <person name="Ivanova N."/>
            <person name="Mikhailova N."/>
            <person name="Hemme C.L."/>
            <person name="Woyke T."/>
        </authorList>
    </citation>
    <scope>NUCLEOTIDE SEQUENCE [LARGE SCALE GENOMIC DNA]</scope>
    <source>
        <strain evidence="4">ATCC 35296 / DSM 3052 / OCM 3 / 743B</strain>
    </source>
</reference>
<evidence type="ECO:0000256" key="2">
    <source>
        <dbReference type="SAM" id="Phobius"/>
    </source>
</evidence>
<dbReference type="KEGG" id="ccb:Clocel_1758"/>
<keyword evidence="2" id="KW-1133">Transmembrane helix</keyword>
<dbReference type="InterPro" id="IPR009709">
    <property type="entry name" value="DUF1290"/>
</dbReference>
<dbReference type="AlphaFoldDB" id="D9SKK6"/>